<accession>A0A0C2NGM9</accession>
<dbReference type="AlphaFoldDB" id="A0A0C2NGM9"/>
<dbReference type="Proteomes" id="UP000031668">
    <property type="component" value="Unassembled WGS sequence"/>
</dbReference>
<comment type="caution">
    <text evidence="1">The sequence shown here is derived from an EMBL/GenBank/DDBJ whole genome shotgun (WGS) entry which is preliminary data.</text>
</comment>
<keyword evidence="2" id="KW-1185">Reference proteome</keyword>
<dbReference type="EMBL" id="JWZT01000975">
    <property type="protein sequence ID" value="KII73127.1"/>
    <property type="molecule type" value="Genomic_DNA"/>
</dbReference>
<protein>
    <submittedName>
        <fullName evidence="1">Uncharacterized protein</fullName>
    </submittedName>
</protein>
<reference evidence="1 2" key="1">
    <citation type="journal article" date="2014" name="Genome Biol. Evol.">
        <title>The genome of the myxosporean Thelohanellus kitauei shows adaptations to nutrient acquisition within its fish host.</title>
        <authorList>
            <person name="Yang Y."/>
            <person name="Xiong J."/>
            <person name="Zhou Z."/>
            <person name="Huo F."/>
            <person name="Miao W."/>
            <person name="Ran C."/>
            <person name="Liu Y."/>
            <person name="Zhang J."/>
            <person name="Feng J."/>
            <person name="Wang M."/>
            <person name="Wang M."/>
            <person name="Wang L."/>
            <person name="Yao B."/>
        </authorList>
    </citation>
    <scope>NUCLEOTIDE SEQUENCE [LARGE SCALE GENOMIC DNA]</scope>
    <source>
        <strain evidence="1">Wuqing</strain>
    </source>
</reference>
<evidence type="ECO:0000313" key="1">
    <source>
        <dbReference type="EMBL" id="KII73127.1"/>
    </source>
</evidence>
<evidence type="ECO:0000313" key="2">
    <source>
        <dbReference type="Proteomes" id="UP000031668"/>
    </source>
</evidence>
<proteinExistence type="predicted"/>
<organism evidence="1 2">
    <name type="scientific">Thelohanellus kitauei</name>
    <name type="common">Myxosporean</name>
    <dbReference type="NCBI Taxonomy" id="669202"/>
    <lineage>
        <taxon>Eukaryota</taxon>
        <taxon>Metazoa</taxon>
        <taxon>Cnidaria</taxon>
        <taxon>Myxozoa</taxon>
        <taxon>Myxosporea</taxon>
        <taxon>Bivalvulida</taxon>
        <taxon>Platysporina</taxon>
        <taxon>Myxobolidae</taxon>
        <taxon>Thelohanellus</taxon>
    </lineage>
</organism>
<name>A0A0C2NGM9_THEKT</name>
<dbReference type="OrthoDB" id="10047020at2759"/>
<sequence>MLVIVFPSDMMAVEVSNINTFSFIDVREVVGPGFIKRFIQNLITALSDDIYINKLRNEQKLFMYEDLKIHYLSIFNDNFVKGVFARCESHLRNGYLNQLPVNISENNEYKKYKQVLAAIVCSFNDSICLNKNSSDYYRRRCDEYSSSLSHIPSDPDNLESLSESMVALRLSEPTNMASEHSFQELFRWFTLIYELKFIFGDINSKILNLNF</sequence>
<gene>
    <name evidence="1" type="ORF">RF11_00309</name>
</gene>